<evidence type="ECO:0000313" key="2">
    <source>
        <dbReference type="EMBL" id="ELZ42929.1"/>
    </source>
</evidence>
<keyword evidence="1" id="KW-0812">Transmembrane</keyword>
<dbReference type="InterPro" id="IPR040493">
    <property type="entry name" value="DUF5518"/>
</dbReference>
<feature type="transmembrane region" description="Helical" evidence="1">
    <location>
        <begin position="57"/>
        <end position="82"/>
    </location>
</feature>
<dbReference type="EMBL" id="AOJE01000010">
    <property type="protein sequence ID" value="ELZ42929.1"/>
    <property type="molecule type" value="Genomic_DNA"/>
</dbReference>
<dbReference type="eggNOG" id="arCOG04907">
    <property type="taxonomic scope" value="Archaea"/>
</dbReference>
<protein>
    <recommendedName>
        <fullName evidence="4">DUF5518 domain-containing protein</fullName>
    </recommendedName>
</protein>
<feature type="transmembrane region" description="Helical" evidence="1">
    <location>
        <begin position="88"/>
        <end position="121"/>
    </location>
</feature>
<keyword evidence="1" id="KW-0472">Membrane</keyword>
<evidence type="ECO:0000256" key="1">
    <source>
        <dbReference type="SAM" id="Phobius"/>
    </source>
</evidence>
<proteinExistence type="predicted"/>
<reference evidence="2 3" key="1">
    <citation type="journal article" date="2014" name="PLoS Genet.">
        <title>Phylogenetically driven sequencing of extremely halophilic archaea reveals strategies for static and dynamic osmo-response.</title>
        <authorList>
            <person name="Becker E.A."/>
            <person name="Seitzer P.M."/>
            <person name="Tritt A."/>
            <person name="Larsen D."/>
            <person name="Krusor M."/>
            <person name="Yao A.I."/>
            <person name="Wu D."/>
            <person name="Madern D."/>
            <person name="Eisen J.A."/>
            <person name="Darling A.E."/>
            <person name="Facciotti M.T."/>
        </authorList>
    </citation>
    <scope>NUCLEOTIDE SEQUENCE [LARGE SCALE GENOMIC DNA]</scope>
    <source>
        <strain evidence="2 3">DSM 1137</strain>
    </source>
</reference>
<keyword evidence="3" id="KW-1185">Reference proteome</keyword>
<name>M0E950_9EURY</name>
<feature type="transmembrane region" description="Helical" evidence="1">
    <location>
        <begin position="20"/>
        <end position="45"/>
    </location>
</feature>
<keyword evidence="1" id="KW-1133">Transmembrane helix</keyword>
<evidence type="ECO:0000313" key="3">
    <source>
        <dbReference type="Proteomes" id="UP000011514"/>
    </source>
</evidence>
<dbReference type="Proteomes" id="UP000011514">
    <property type="component" value="Unassembled WGS sequence"/>
</dbReference>
<organism evidence="2 3">
    <name type="scientific">Halorubrum saccharovorum DSM 1137</name>
    <dbReference type="NCBI Taxonomy" id="1227484"/>
    <lineage>
        <taxon>Archaea</taxon>
        <taxon>Methanobacteriati</taxon>
        <taxon>Methanobacteriota</taxon>
        <taxon>Stenosarchaea group</taxon>
        <taxon>Halobacteria</taxon>
        <taxon>Halobacteriales</taxon>
        <taxon>Haloferacaceae</taxon>
        <taxon>Halorubrum</taxon>
    </lineage>
</organism>
<sequence>MSVPGNRRVVNTDNSLLNAAIGAVATIGLSFTGISPVLGGALAAYLEGGETGDGLRVGALSGLIASLPLAAIVVFALAVFSFGGDLGVAIGGGLLVLAIVAIAVGYTVALSALGGVLGAYLKDEL</sequence>
<evidence type="ECO:0008006" key="4">
    <source>
        <dbReference type="Google" id="ProtNLM"/>
    </source>
</evidence>
<dbReference type="PATRIC" id="fig|1227484.4.peg.619"/>
<gene>
    <name evidence="2" type="ORF">C471_03015</name>
</gene>
<dbReference type="Pfam" id="PF17647">
    <property type="entry name" value="DUF5518"/>
    <property type="match status" value="1"/>
</dbReference>
<comment type="caution">
    <text evidence="2">The sequence shown here is derived from an EMBL/GenBank/DDBJ whole genome shotgun (WGS) entry which is preliminary data.</text>
</comment>
<accession>M0E950</accession>
<dbReference type="AlphaFoldDB" id="M0E950"/>